<feature type="compositionally biased region" description="Basic and acidic residues" evidence="1">
    <location>
        <begin position="145"/>
        <end position="177"/>
    </location>
</feature>
<feature type="compositionally biased region" description="Low complexity" evidence="1">
    <location>
        <begin position="125"/>
        <end position="142"/>
    </location>
</feature>
<evidence type="ECO:0000313" key="2">
    <source>
        <dbReference type="Proteomes" id="UP000095280"/>
    </source>
</evidence>
<reference evidence="3" key="1">
    <citation type="submission" date="2016-11" db="UniProtKB">
        <authorList>
            <consortium name="WormBaseParasite"/>
        </authorList>
    </citation>
    <scope>IDENTIFICATION</scope>
</reference>
<feature type="region of interest" description="Disordered" evidence="1">
    <location>
        <begin position="125"/>
        <end position="177"/>
    </location>
</feature>
<evidence type="ECO:0000256" key="1">
    <source>
        <dbReference type="SAM" id="MobiDB-lite"/>
    </source>
</evidence>
<organism evidence="2 3">
    <name type="scientific">Macrostomum lignano</name>
    <dbReference type="NCBI Taxonomy" id="282301"/>
    <lineage>
        <taxon>Eukaryota</taxon>
        <taxon>Metazoa</taxon>
        <taxon>Spiralia</taxon>
        <taxon>Lophotrochozoa</taxon>
        <taxon>Platyhelminthes</taxon>
        <taxon>Rhabditophora</taxon>
        <taxon>Macrostomorpha</taxon>
        <taxon>Macrostomida</taxon>
        <taxon>Macrostomidae</taxon>
        <taxon>Macrostomum</taxon>
    </lineage>
</organism>
<accession>A0A1I8FR85</accession>
<dbReference type="Proteomes" id="UP000095280">
    <property type="component" value="Unplaced"/>
</dbReference>
<keyword evidence="2" id="KW-1185">Reference proteome</keyword>
<sequence>MAVLCRAASTLPIDFDLRGGRGGPRGGFRGGYGDGFGGGPPAAIRGLHGDRGLPGPRVRHGCRCTRPSPAPMLTVASVAAARCAGLPITTRHDQQLSRRLRWWPPGSGRIAPVYFHTRRRRISRQSRAAAGGEAEAAPIGEGTAEGERRPAAVDSNNEKSNRKNDGKTGEDVGEQQK</sequence>
<proteinExistence type="predicted"/>
<dbReference type="WBParaSite" id="maker-unitig_44095-snap-gene-0.1-mRNA-1">
    <property type="protein sequence ID" value="maker-unitig_44095-snap-gene-0.1-mRNA-1"/>
    <property type="gene ID" value="maker-unitig_44095-snap-gene-0.1"/>
</dbReference>
<evidence type="ECO:0000313" key="3">
    <source>
        <dbReference type="WBParaSite" id="maker-unitig_44095-snap-gene-0.1-mRNA-1"/>
    </source>
</evidence>
<dbReference type="AlphaFoldDB" id="A0A1I8FR85"/>
<name>A0A1I8FR85_9PLAT</name>
<protein>
    <submittedName>
        <fullName evidence="3">Uncharacterized protein</fullName>
    </submittedName>
</protein>